<dbReference type="STRING" id="1121945.GCA_000421805_01310"/>
<evidence type="ECO:0000313" key="2">
    <source>
        <dbReference type="EMBL" id="OSP07232.1"/>
    </source>
</evidence>
<accession>A0A1X4H7M1</accession>
<dbReference type="eggNOG" id="arCOG07548">
    <property type="taxonomic scope" value="Archaea"/>
</dbReference>
<feature type="domain" description="Transcription factor zinc-finger" evidence="1">
    <location>
        <begin position="4"/>
        <end position="29"/>
    </location>
</feature>
<sequence>MEPDCPRCGDSLTAFTLAGVEALACEACGYVGVEADHSGDRTVVESWDDALRRFHEES</sequence>
<evidence type="ECO:0000313" key="3">
    <source>
        <dbReference type="Proteomes" id="UP000193587"/>
    </source>
</evidence>
<dbReference type="Pfam" id="PF13453">
    <property type="entry name" value="Zn_ribbon_TFIIB"/>
    <property type="match status" value="1"/>
</dbReference>
<dbReference type="GeneID" id="301360098"/>
<dbReference type="InterPro" id="IPR027392">
    <property type="entry name" value="TF_Znf"/>
</dbReference>
<reference evidence="2 3" key="1">
    <citation type="submission" date="2017-04" db="EMBL/GenBank/DDBJ databases">
        <title>MLSA of the genus Halorubrum.</title>
        <authorList>
            <person name="De La Haba R."/>
            <person name="Sanchez-Porro C."/>
            <person name="Infante-Dominguez C."/>
            <person name="Ventosa A."/>
        </authorList>
    </citation>
    <scope>NUCLEOTIDE SEQUENCE [LARGE SCALE GENOMIC DNA]</scope>
    <source>
        <strain evidence="2 3">DSM 17463</strain>
    </source>
</reference>
<proteinExistence type="predicted"/>
<evidence type="ECO:0000259" key="1">
    <source>
        <dbReference type="Pfam" id="PF13453"/>
    </source>
</evidence>
<dbReference type="EMBL" id="NEDJ01000025">
    <property type="protein sequence ID" value="OSP07232.1"/>
    <property type="molecule type" value="Genomic_DNA"/>
</dbReference>
<protein>
    <recommendedName>
        <fullName evidence="1">Transcription factor zinc-finger domain-containing protein</fullName>
    </recommendedName>
</protein>
<dbReference type="RefSeq" id="WP_080508566.1">
    <property type="nucleotide sequence ID" value="NZ_ATXS01000003.1"/>
</dbReference>
<name>A0A1X4H7M1_HALEZ</name>
<dbReference type="AlphaFoldDB" id="A0A1X4H7M1"/>
<organism evidence="2 3">
    <name type="scientific">Halorubrum ezzemoulense DSM 17463</name>
    <dbReference type="NCBI Taxonomy" id="1121945"/>
    <lineage>
        <taxon>Archaea</taxon>
        <taxon>Methanobacteriati</taxon>
        <taxon>Methanobacteriota</taxon>
        <taxon>Stenosarchaea group</taxon>
        <taxon>Halobacteria</taxon>
        <taxon>Halobacteriales</taxon>
        <taxon>Haloferacaceae</taxon>
        <taxon>Halorubrum</taxon>
    </lineage>
</organism>
<dbReference type="Proteomes" id="UP000193587">
    <property type="component" value="Unassembled WGS sequence"/>
</dbReference>
<gene>
    <name evidence="2" type="ORF">B9H04_08730</name>
</gene>
<comment type="caution">
    <text evidence="2">The sequence shown here is derived from an EMBL/GenBank/DDBJ whole genome shotgun (WGS) entry which is preliminary data.</text>
</comment>